<reference evidence="1 2" key="1">
    <citation type="journal article" date="2020" name="Nature">
        <title>Six reference-quality genomes reveal evolution of bat adaptations.</title>
        <authorList>
            <person name="Jebb D."/>
            <person name="Huang Z."/>
            <person name="Pippel M."/>
            <person name="Hughes G.M."/>
            <person name="Lavrichenko K."/>
            <person name="Devanna P."/>
            <person name="Winkler S."/>
            <person name="Jermiin L.S."/>
            <person name="Skirmuntt E.C."/>
            <person name="Katzourakis A."/>
            <person name="Burkitt-Gray L."/>
            <person name="Ray D.A."/>
            <person name="Sullivan K.A.M."/>
            <person name="Roscito J.G."/>
            <person name="Kirilenko B.M."/>
            <person name="Davalos L.M."/>
            <person name="Corthals A.P."/>
            <person name="Power M.L."/>
            <person name="Jones G."/>
            <person name="Ransome R.D."/>
            <person name="Dechmann D.K.N."/>
            <person name="Locatelli A.G."/>
            <person name="Puechmaille S.J."/>
            <person name="Fedrigo O."/>
            <person name="Jarvis E.D."/>
            <person name="Hiller M."/>
            <person name="Vernes S.C."/>
            <person name="Myers E.W."/>
            <person name="Teeling E.C."/>
        </authorList>
    </citation>
    <scope>NUCLEOTIDE SEQUENCE [LARGE SCALE GENOMIC DNA]</scope>
    <source>
        <strain evidence="1">MMolMol1</strain>
        <tissue evidence="1">Muscle</tissue>
    </source>
</reference>
<dbReference type="AlphaFoldDB" id="A0A7J8DQD5"/>
<name>A0A7J8DQD5_MOLMO</name>
<organism evidence="1 2">
    <name type="scientific">Molossus molossus</name>
    <name type="common">Pallas' mastiff bat</name>
    <name type="synonym">Vespertilio molossus</name>
    <dbReference type="NCBI Taxonomy" id="27622"/>
    <lineage>
        <taxon>Eukaryota</taxon>
        <taxon>Metazoa</taxon>
        <taxon>Chordata</taxon>
        <taxon>Craniata</taxon>
        <taxon>Vertebrata</taxon>
        <taxon>Euteleostomi</taxon>
        <taxon>Mammalia</taxon>
        <taxon>Eutheria</taxon>
        <taxon>Laurasiatheria</taxon>
        <taxon>Chiroptera</taxon>
        <taxon>Yangochiroptera</taxon>
        <taxon>Molossidae</taxon>
        <taxon>Molossus</taxon>
    </lineage>
</organism>
<proteinExistence type="predicted"/>
<dbReference type="InParanoid" id="A0A7J8DQD5"/>
<sequence>MCRSTRTFPNSPLCLAVTSGENPWESGVFVFCCCWFFKKIYFSLLVSEREEGRERERDRNTDAREHQLTTSCMAPIGDRAHNLGMCPDRDTNRRPLGTWVDAQPLSHMGLVRVMYLELLCIMGGKKETNKEG</sequence>
<accession>A0A7J8DQD5</accession>
<protein>
    <submittedName>
        <fullName evidence="1">Uncharacterized protein</fullName>
    </submittedName>
</protein>
<evidence type="ECO:0000313" key="2">
    <source>
        <dbReference type="Proteomes" id="UP000550707"/>
    </source>
</evidence>
<dbReference type="Proteomes" id="UP000550707">
    <property type="component" value="Unassembled WGS sequence"/>
</dbReference>
<dbReference type="EMBL" id="JACASF010000017">
    <property type="protein sequence ID" value="KAF6425216.1"/>
    <property type="molecule type" value="Genomic_DNA"/>
</dbReference>
<keyword evidence="2" id="KW-1185">Reference proteome</keyword>
<gene>
    <name evidence="1" type="ORF">HJG59_009259</name>
</gene>
<evidence type="ECO:0000313" key="1">
    <source>
        <dbReference type="EMBL" id="KAF6425216.1"/>
    </source>
</evidence>
<comment type="caution">
    <text evidence="1">The sequence shown here is derived from an EMBL/GenBank/DDBJ whole genome shotgun (WGS) entry which is preliminary data.</text>
</comment>